<dbReference type="KEGG" id="apo:Arcpr_1664"/>
<name>D2RF16_ARCPA</name>
<protein>
    <submittedName>
        <fullName evidence="1">Uncharacterized protein</fullName>
    </submittedName>
</protein>
<accession>D2RF16</accession>
<keyword evidence="2" id="KW-1185">Reference proteome</keyword>
<dbReference type="STRING" id="572546.Arcpr_1664"/>
<proteinExistence type="predicted"/>
<organism evidence="1 2">
    <name type="scientific">Archaeoglobus profundus (strain DSM 5631 / JCM 9629 / NBRC 100127 / Av18)</name>
    <dbReference type="NCBI Taxonomy" id="572546"/>
    <lineage>
        <taxon>Archaea</taxon>
        <taxon>Methanobacteriati</taxon>
        <taxon>Methanobacteriota</taxon>
        <taxon>Archaeoglobi</taxon>
        <taxon>Archaeoglobales</taxon>
        <taxon>Archaeoglobaceae</taxon>
        <taxon>Archaeoglobus</taxon>
    </lineage>
</organism>
<dbReference type="HOGENOM" id="CLU_2783825_0_0_2"/>
<dbReference type="EMBL" id="CP001857">
    <property type="protein sequence ID" value="ADB58710.1"/>
    <property type="molecule type" value="Genomic_DNA"/>
</dbReference>
<evidence type="ECO:0000313" key="1">
    <source>
        <dbReference type="EMBL" id="ADB58710.1"/>
    </source>
</evidence>
<dbReference type="Proteomes" id="UP000001901">
    <property type="component" value="Chromosome"/>
</dbReference>
<reference evidence="1 2" key="1">
    <citation type="journal article" date="2010" name="Stand. Genomic Sci.">
        <title>Complete genome sequence of Archaeoglobus profundus type strain (AV18).</title>
        <authorList>
            <person name="von Jan M."/>
            <person name="Lapidus A."/>
            <person name="Del Rio T.G."/>
            <person name="Copeland A."/>
            <person name="Tice H."/>
            <person name="Cheng J.F."/>
            <person name="Lucas S."/>
            <person name="Chen F."/>
            <person name="Nolan M."/>
            <person name="Goodwin L."/>
            <person name="Han C."/>
            <person name="Pitluck S."/>
            <person name="Liolios K."/>
            <person name="Ivanova N."/>
            <person name="Mavromatis K."/>
            <person name="Ovchinnikova G."/>
            <person name="Chertkov O."/>
            <person name="Pati A."/>
            <person name="Chen A."/>
            <person name="Palaniappan K."/>
            <person name="Land M."/>
            <person name="Hauser L."/>
            <person name="Chang Y.J."/>
            <person name="Jeffries C.D."/>
            <person name="Saunders E."/>
            <person name="Brettin T."/>
            <person name="Detter J.C."/>
            <person name="Chain P."/>
            <person name="Eichinger K."/>
            <person name="Huber H."/>
            <person name="Spring S."/>
            <person name="Rohde M."/>
            <person name="Goker M."/>
            <person name="Wirth R."/>
            <person name="Woyke T."/>
            <person name="Bristow J."/>
            <person name="Eisen J.A."/>
            <person name="Markowitz V."/>
            <person name="Hugenholtz P."/>
            <person name="Kyrpides N.C."/>
            <person name="Klenk H.P."/>
        </authorList>
    </citation>
    <scope>NUCLEOTIDE SEQUENCE [LARGE SCALE GENOMIC DNA]</scope>
    <source>
        <strain evidence="2">DSM 5631 / JCM 9629 / NBRC 100127 / Av18</strain>
    </source>
</reference>
<evidence type="ECO:0000313" key="2">
    <source>
        <dbReference type="Proteomes" id="UP000001901"/>
    </source>
</evidence>
<gene>
    <name evidence="1" type="ordered locus">Arcpr_1664</name>
</gene>
<dbReference type="GeneID" id="8740357"/>
<dbReference type="AlphaFoldDB" id="D2RF16"/>
<sequence>MNDGDYYGEWLHRGCGGNLIILIDAGKKTVEGKEIEGLVFKLKCTKCPYESEFAFLGFEGLEEEGDEE</sequence>
<dbReference type="PaxDb" id="572546-Arcpr_1664"/>
<dbReference type="RefSeq" id="WP_012941045.1">
    <property type="nucleotide sequence ID" value="NC_013741.1"/>
</dbReference>